<dbReference type="Proteomes" id="UP001165395">
    <property type="component" value="Unassembled WGS sequence"/>
</dbReference>
<evidence type="ECO:0000313" key="6">
    <source>
        <dbReference type="Proteomes" id="UP001165395"/>
    </source>
</evidence>
<evidence type="ECO:0000259" key="4">
    <source>
        <dbReference type="PROSITE" id="PS50956"/>
    </source>
</evidence>
<dbReference type="Gene3D" id="1.10.10.10">
    <property type="entry name" value="Winged helix-like DNA-binding domain superfamily/Winged helix DNA-binding domain"/>
    <property type="match status" value="1"/>
</dbReference>
<dbReference type="InterPro" id="IPR019887">
    <property type="entry name" value="Tscrpt_reg_AsnC/Lrp_C"/>
</dbReference>
<organism evidence="5 6">
    <name type="scientific">Leeia speluncae</name>
    <dbReference type="NCBI Taxonomy" id="2884804"/>
    <lineage>
        <taxon>Bacteria</taxon>
        <taxon>Pseudomonadati</taxon>
        <taxon>Pseudomonadota</taxon>
        <taxon>Betaproteobacteria</taxon>
        <taxon>Neisseriales</taxon>
        <taxon>Leeiaceae</taxon>
        <taxon>Leeia</taxon>
    </lineage>
</organism>
<dbReference type="EMBL" id="JAJBZT010000009">
    <property type="protein sequence ID" value="MCB6184751.1"/>
    <property type="molecule type" value="Genomic_DNA"/>
</dbReference>
<accession>A0ABS8D9Z7</accession>
<evidence type="ECO:0000313" key="5">
    <source>
        <dbReference type="EMBL" id="MCB6184751.1"/>
    </source>
</evidence>
<dbReference type="InterPro" id="IPR036388">
    <property type="entry name" value="WH-like_DNA-bd_sf"/>
</dbReference>
<evidence type="ECO:0000256" key="3">
    <source>
        <dbReference type="ARBA" id="ARBA00023163"/>
    </source>
</evidence>
<dbReference type="RefSeq" id="WP_227181572.1">
    <property type="nucleotide sequence ID" value="NZ_JAJBZT010000009.1"/>
</dbReference>
<feature type="domain" description="HTH asnC-type" evidence="4">
    <location>
        <begin position="11"/>
        <end position="74"/>
    </location>
</feature>
<dbReference type="SMART" id="SM00344">
    <property type="entry name" value="HTH_ASNC"/>
    <property type="match status" value="1"/>
</dbReference>
<dbReference type="PROSITE" id="PS50956">
    <property type="entry name" value="HTH_ASNC_2"/>
    <property type="match status" value="1"/>
</dbReference>
<gene>
    <name evidence="5" type="ORF">LIN78_14475</name>
</gene>
<dbReference type="InterPro" id="IPR019888">
    <property type="entry name" value="Tscrpt_reg_AsnC-like"/>
</dbReference>
<dbReference type="PANTHER" id="PTHR30154:SF34">
    <property type="entry name" value="TRANSCRIPTIONAL REGULATOR AZLB"/>
    <property type="match status" value="1"/>
</dbReference>
<dbReference type="Pfam" id="PF01037">
    <property type="entry name" value="AsnC_trans_reg"/>
    <property type="match status" value="1"/>
</dbReference>
<dbReference type="PRINTS" id="PR00033">
    <property type="entry name" value="HTHASNC"/>
</dbReference>
<protein>
    <submittedName>
        <fullName evidence="5">Lrp/AsnC family transcriptional regulator</fullName>
    </submittedName>
</protein>
<dbReference type="SUPFAM" id="SSF46785">
    <property type="entry name" value="Winged helix' DNA-binding domain"/>
    <property type="match status" value="1"/>
</dbReference>
<reference evidence="5" key="1">
    <citation type="submission" date="2021-10" db="EMBL/GenBank/DDBJ databases">
        <title>The complete genome sequence of Leeia sp. TBRC 13508.</title>
        <authorList>
            <person name="Charoenyingcharoen P."/>
            <person name="Yukphan P."/>
        </authorList>
    </citation>
    <scope>NUCLEOTIDE SEQUENCE</scope>
    <source>
        <strain evidence="5">TBRC 13508</strain>
    </source>
</reference>
<comment type="caution">
    <text evidence="5">The sequence shown here is derived from an EMBL/GenBank/DDBJ whole genome shotgun (WGS) entry which is preliminary data.</text>
</comment>
<proteinExistence type="predicted"/>
<dbReference type="SUPFAM" id="SSF54909">
    <property type="entry name" value="Dimeric alpha+beta barrel"/>
    <property type="match status" value="1"/>
</dbReference>
<keyword evidence="3" id="KW-0804">Transcription</keyword>
<keyword evidence="6" id="KW-1185">Reference proteome</keyword>
<sequence length="155" mass="17557">MNGGKMDANQLDRIDHKILEVLAKDGRISYQKLADQVCLTARPCQERVRKLEKLGVIQGYQAVIAKPDREDGLILLLQVIMDTQQNRSSFAAFEQKLAKHPAVVNAWLVGGAIDYFIRLRCKDMEAYQTICNEWLSDPKLAISRIVCAPEMQVIK</sequence>
<name>A0ABS8D9Z7_9NEIS</name>
<evidence type="ECO:0000256" key="1">
    <source>
        <dbReference type="ARBA" id="ARBA00023015"/>
    </source>
</evidence>
<keyword evidence="2" id="KW-0238">DNA-binding</keyword>
<evidence type="ECO:0000256" key="2">
    <source>
        <dbReference type="ARBA" id="ARBA00023125"/>
    </source>
</evidence>
<dbReference type="InterPro" id="IPR036390">
    <property type="entry name" value="WH_DNA-bd_sf"/>
</dbReference>
<dbReference type="Gene3D" id="3.30.70.920">
    <property type="match status" value="1"/>
</dbReference>
<dbReference type="InterPro" id="IPR011008">
    <property type="entry name" value="Dimeric_a/b-barrel"/>
</dbReference>
<dbReference type="PANTHER" id="PTHR30154">
    <property type="entry name" value="LEUCINE-RESPONSIVE REGULATORY PROTEIN"/>
    <property type="match status" value="1"/>
</dbReference>
<dbReference type="InterPro" id="IPR000485">
    <property type="entry name" value="AsnC-type_HTH_dom"/>
</dbReference>
<keyword evidence="1" id="KW-0805">Transcription regulation</keyword>
<dbReference type="Pfam" id="PF13404">
    <property type="entry name" value="HTH_AsnC-type"/>
    <property type="match status" value="1"/>
</dbReference>